<protein>
    <submittedName>
        <fullName evidence="2">Uncharacterized protein</fullName>
    </submittedName>
</protein>
<keyword evidence="3" id="KW-1185">Reference proteome</keyword>
<reference evidence="3" key="1">
    <citation type="submission" date="2019-11" db="EMBL/GenBank/DDBJ databases">
        <title>Complete genome sequence of Corynebacterium kalinowskii 1959, a novel Corynebacterium species isolated from soil of a small paddock in Vilsendorf, Germany.</title>
        <authorList>
            <person name="Schaffert L."/>
            <person name="Ruwe M."/>
            <person name="Milse J."/>
            <person name="Hanuschka K."/>
            <person name="Ortseifen V."/>
            <person name="Droste J."/>
            <person name="Brandt D."/>
            <person name="Schlueter L."/>
            <person name="Kutter Y."/>
            <person name="Vinke S."/>
            <person name="Viehoefer P."/>
            <person name="Jacob L."/>
            <person name="Luebke N.-C."/>
            <person name="Schulte-Berndt E."/>
            <person name="Hain C."/>
            <person name="Linder M."/>
            <person name="Schmidt P."/>
            <person name="Wollenschlaeger L."/>
            <person name="Luttermann T."/>
            <person name="Thieme E."/>
            <person name="Hassa J."/>
            <person name="Haak M."/>
            <person name="Wittchen M."/>
            <person name="Mentz A."/>
            <person name="Persicke M."/>
            <person name="Busche T."/>
            <person name="Ruckert C."/>
        </authorList>
    </citation>
    <scope>NUCLEOTIDE SEQUENCE [LARGE SCALE GENOMIC DNA]</scope>
    <source>
        <strain evidence="3">1959</strain>
    </source>
</reference>
<gene>
    <name evidence="2" type="ORF">CKALI_11760</name>
</gene>
<evidence type="ECO:0000313" key="3">
    <source>
        <dbReference type="Proteomes" id="UP000427071"/>
    </source>
</evidence>
<accession>A0A6B8W0P7</accession>
<name>A0A6B8W0P7_9CORY</name>
<organism evidence="2 3">
    <name type="scientific">Corynebacterium kalinowskii</name>
    <dbReference type="NCBI Taxonomy" id="2675216"/>
    <lineage>
        <taxon>Bacteria</taxon>
        <taxon>Bacillati</taxon>
        <taxon>Actinomycetota</taxon>
        <taxon>Actinomycetes</taxon>
        <taxon>Mycobacteriales</taxon>
        <taxon>Corynebacteriaceae</taxon>
        <taxon>Corynebacterium</taxon>
    </lineage>
</organism>
<sequence>MSNAEMFVMVGEIFIGFLFMMSAFACFMYKKSLKLVWTLVAFAFLFLTILPVSQAIGWGTTWIR</sequence>
<proteinExistence type="predicted"/>
<dbReference type="RefSeq" id="WP_156193505.1">
    <property type="nucleotide sequence ID" value="NZ_CP046452.1"/>
</dbReference>
<dbReference type="EMBL" id="CP046452">
    <property type="protein sequence ID" value="QGU03190.1"/>
    <property type="molecule type" value="Genomic_DNA"/>
</dbReference>
<keyword evidence="1" id="KW-0812">Transmembrane</keyword>
<keyword evidence="1" id="KW-0472">Membrane</keyword>
<feature type="transmembrane region" description="Helical" evidence="1">
    <location>
        <begin position="35"/>
        <end position="56"/>
    </location>
</feature>
<feature type="transmembrane region" description="Helical" evidence="1">
    <location>
        <begin position="6"/>
        <end position="28"/>
    </location>
</feature>
<evidence type="ECO:0000256" key="1">
    <source>
        <dbReference type="SAM" id="Phobius"/>
    </source>
</evidence>
<evidence type="ECO:0000313" key="2">
    <source>
        <dbReference type="EMBL" id="QGU03190.1"/>
    </source>
</evidence>
<dbReference type="KEGG" id="ckw:CKALI_11760"/>
<dbReference type="AlphaFoldDB" id="A0A6B8W0P7"/>
<dbReference type="Proteomes" id="UP000427071">
    <property type="component" value="Chromosome"/>
</dbReference>
<keyword evidence="1" id="KW-1133">Transmembrane helix</keyword>